<dbReference type="PANTHER" id="PTHR11086">
    <property type="entry name" value="DEOXYCYTIDYLATE DEAMINASE-RELATED"/>
    <property type="match status" value="1"/>
</dbReference>
<dbReference type="PANTHER" id="PTHR11086:SF18">
    <property type="entry name" value="DEOXYCYTIDYLATE DEAMINASE"/>
    <property type="match status" value="1"/>
</dbReference>
<dbReference type="Proteomes" id="UP000236370">
    <property type="component" value="Unassembled WGS sequence"/>
</dbReference>
<sequence length="41" mass="4747">MSEVSCKKRDDYLEWPEYFMAVAFLSAQRSKDPNSQCAMPS</sequence>
<name>A0A2J8L8F0_PANTR</name>
<dbReference type="EMBL" id="NBAG03000302">
    <property type="protein sequence ID" value="PNI43544.1"/>
    <property type="molecule type" value="Genomic_DNA"/>
</dbReference>
<dbReference type="AlphaFoldDB" id="A0A2J8L8F0"/>
<comment type="caution">
    <text evidence="3">The sequence shown here is derived from an EMBL/GenBank/DDBJ whole genome shotgun (WGS) entry which is preliminary data.</text>
</comment>
<reference evidence="3 4" key="1">
    <citation type="submission" date="2017-12" db="EMBL/GenBank/DDBJ databases">
        <title>High-resolution comparative analysis of great ape genomes.</title>
        <authorList>
            <person name="Pollen A."/>
            <person name="Hastie A."/>
            <person name="Hormozdiari F."/>
            <person name="Dougherty M."/>
            <person name="Liu R."/>
            <person name="Chaisson M."/>
            <person name="Hoppe E."/>
            <person name="Hill C."/>
            <person name="Pang A."/>
            <person name="Hillier L."/>
            <person name="Baker C."/>
            <person name="Armstrong J."/>
            <person name="Shendure J."/>
            <person name="Paten B."/>
            <person name="Wilson R."/>
            <person name="Chao H."/>
            <person name="Schneider V."/>
            <person name="Ventura M."/>
            <person name="Kronenberg Z."/>
            <person name="Murali S."/>
            <person name="Gordon D."/>
            <person name="Cantsilieris S."/>
            <person name="Munson K."/>
            <person name="Nelson B."/>
            <person name="Raja A."/>
            <person name="Underwood J."/>
            <person name="Diekhans M."/>
            <person name="Fiddes I."/>
            <person name="Haussler D."/>
            <person name="Eichler E."/>
        </authorList>
    </citation>
    <scope>NUCLEOTIDE SEQUENCE [LARGE SCALE GENOMIC DNA]</scope>
    <source>
        <strain evidence="3">Yerkes chimp pedigree #C0471</strain>
        <tissue evidence="3">Blood</tissue>
    </source>
</reference>
<protein>
    <submittedName>
        <fullName evidence="3">DCTD isoform 10</fullName>
    </submittedName>
    <submittedName>
        <fullName evidence="2">DCTD isoform 5</fullName>
    </submittedName>
</protein>
<evidence type="ECO:0000256" key="1">
    <source>
        <dbReference type="ARBA" id="ARBA00022801"/>
    </source>
</evidence>
<dbReference type="EMBL" id="NBAG03000302">
    <property type="protein sequence ID" value="PNI43549.1"/>
    <property type="molecule type" value="Genomic_DNA"/>
</dbReference>
<proteinExistence type="predicted"/>
<evidence type="ECO:0000313" key="2">
    <source>
        <dbReference type="EMBL" id="PNI43544.1"/>
    </source>
</evidence>
<organism evidence="3 4">
    <name type="scientific">Pan troglodytes</name>
    <name type="common">Chimpanzee</name>
    <dbReference type="NCBI Taxonomy" id="9598"/>
    <lineage>
        <taxon>Eukaryota</taxon>
        <taxon>Metazoa</taxon>
        <taxon>Chordata</taxon>
        <taxon>Craniata</taxon>
        <taxon>Vertebrata</taxon>
        <taxon>Euteleostomi</taxon>
        <taxon>Mammalia</taxon>
        <taxon>Eutheria</taxon>
        <taxon>Euarchontoglires</taxon>
        <taxon>Primates</taxon>
        <taxon>Haplorrhini</taxon>
        <taxon>Catarrhini</taxon>
        <taxon>Hominidae</taxon>
        <taxon>Pan</taxon>
    </lineage>
</organism>
<dbReference type="GO" id="GO:0016787">
    <property type="term" value="F:hydrolase activity"/>
    <property type="evidence" value="ECO:0007669"/>
    <property type="project" value="UniProtKB-KW"/>
</dbReference>
<dbReference type="Gene3D" id="3.40.140.10">
    <property type="entry name" value="Cytidine Deaminase, domain 2"/>
    <property type="match status" value="1"/>
</dbReference>
<evidence type="ECO:0000313" key="4">
    <source>
        <dbReference type="Proteomes" id="UP000236370"/>
    </source>
</evidence>
<accession>A0A2J8L8F0</accession>
<dbReference type="InterPro" id="IPR015517">
    <property type="entry name" value="dCMP_deaminase-rel"/>
</dbReference>
<evidence type="ECO:0000313" key="3">
    <source>
        <dbReference type="EMBL" id="PNI43549.1"/>
    </source>
</evidence>
<keyword evidence="1" id="KW-0378">Hydrolase</keyword>
<gene>
    <name evidence="3" type="ORF">CK820_G0031775</name>
</gene>